<dbReference type="InterPro" id="IPR051487">
    <property type="entry name" value="Ser/Thr_Proteases_Immune/Dev"/>
</dbReference>
<feature type="chain" id="PRO_5041329706" description="Peptidase S1 domain-containing protein" evidence="3">
    <location>
        <begin position="18"/>
        <end position="299"/>
    </location>
</feature>
<dbReference type="EMBL" id="JAUCMV010000002">
    <property type="protein sequence ID" value="KAK0414653.1"/>
    <property type="molecule type" value="Genomic_DNA"/>
</dbReference>
<dbReference type="AlphaFoldDB" id="A0AA39HYV5"/>
<dbReference type="PANTHER" id="PTHR24256">
    <property type="entry name" value="TRYPTASE-RELATED"/>
    <property type="match status" value="1"/>
</dbReference>
<dbReference type="GO" id="GO:0004252">
    <property type="term" value="F:serine-type endopeptidase activity"/>
    <property type="evidence" value="ECO:0007669"/>
    <property type="project" value="InterPro"/>
</dbReference>
<feature type="domain" description="Peptidase S1" evidence="4">
    <location>
        <begin position="27"/>
        <end position="293"/>
    </location>
</feature>
<dbReference type="Pfam" id="PF00089">
    <property type="entry name" value="Trypsin"/>
    <property type="match status" value="1"/>
</dbReference>
<accession>A0AA39HYV5</accession>
<sequence>MHLLMCFFALGVLHVSCFKDDDITEGITNGDVAPRGSFPYHVYIEFRAHPTKTPDYARKMCGGALISARHVLTSAICAERDVPTEVMVGSELALGGPGQQWKNIVARHVHEDFNEYFHNDIAILEIEPVELNNTTQIIALPESDDNLLPARCNITGHGFYSYSDNLANKSALDTEGNWTDVLLFATLDIQTFEYCINRTIIDLQWNMTLTESQICTGRGDTASWAYLHLRGPALGDKGDPIVAQKDSKKWLVGINSYFPRTLTVGDLMRRQERYPHIITRVSKYCDWIEKVSGVSCKPV</sequence>
<dbReference type="GO" id="GO:0006508">
    <property type="term" value="P:proteolysis"/>
    <property type="evidence" value="ECO:0007669"/>
    <property type="project" value="InterPro"/>
</dbReference>
<evidence type="ECO:0000313" key="5">
    <source>
        <dbReference type="EMBL" id="KAK0414653.1"/>
    </source>
</evidence>
<evidence type="ECO:0000313" key="6">
    <source>
        <dbReference type="Proteomes" id="UP001175271"/>
    </source>
</evidence>
<dbReference type="SMART" id="SM00020">
    <property type="entry name" value="Tryp_SPc"/>
    <property type="match status" value="1"/>
</dbReference>
<dbReference type="PROSITE" id="PS50240">
    <property type="entry name" value="TRYPSIN_DOM"/>
    <property type="match status" value="1"/>
</dbReference>
<dbReference type="Proteomes" id="UP001175271">
    <property type="component" value="Unassembled WGS sequence"/>
</dbReference>
<evidence type="ECO:0000256" key="2">
    <source>
        <dbReference type="ARBA" id="ARBA00024195"/>
    </source>
</evidence>
<dbReference type="InterPro" id="IPR001254">
    <property type="entry name" value="Trypsin_dom"/>
</dbReference>
<reference evidence="5" key="1">
    <citation type="submission" date="2023-06" db="EMBL/GenBank/DDBJ databases">
        <title>Genomic analysis of the entomopathogenic nematode Steinernema hermaphroditum.</title>
        <authorList>
            <person name="Schwarz E.M."/>
            <person name="Heppert J.K."/>
            <person name="Baniya A."/>
            <person name="Schwartz H.T."/>
            <person name="Tan C.-H."/>
            <person name="Antoshechkin I."/>
            <person name="Sternberg P.W."/>
            <person name="Goodrich-Blair H."/>
            <person name="Dillman A.R."/>
        </authorList>
    </citation>
    <scope>NUCLEOTIDE SEQUENCE</scope>
    <source>
        <strain evidence="5">PS9179</strain>
        <tissue evidence="5">Whole animal</tissue>
    </source>
</reference>
<comment type="caution">
    <text evidence="5">The sequence shown here is derived from an EMBL/GenBank/DDBJ whole genome shotgun (WGS) entry which is preliminary data.</text>
</comment>
<organism evidence="5 6">
    <name type="scientific">Steinernema hermaphroditum</name>
    <dbReference type="NCBI Taxonomy" id="289476"/>
    <lineage>
        <taxon>Eukaryota</taxon>
        <taxon>Metazoa</taxon>
        <taxon>Ecdysozoa</taxon>
        <taxon>Nematoda</taxon>
        <taxon>Chromadorea</taxon>
        <taxon>Rhabditida</taxon>
        <taxon>Tylenchina</taxon>
        <taxon>Panagrolaimomorpha</taxon>
        <taxon>Strongyloidoidea</taxon>
        <taxon>Steinernematidae</taxon>
        <taxon>Steinernema</taxon>
    </lineage>
</organism>
<feature type="signal peptide" evidence="3">
    <location>
        <begin position="1"/>
        <end position="17"/>
    </location>
</feature>
<evidence type="ECO:0000256" key="3">
    <source>
        <dbReference type="SAM" id="SignalP"/>
    </source>
</evidence>
<keyword evidence="1" id="KW-1015">Disulfide bond</keyword>
<protein>
    <recommendedName>
        <fullName evidence="4">Peptidase S1 domain-containing protein</fullName>
    </recommendedName>
</protein>
<comment type="similarity">
    <text evidence="2">Belongs to the peptidase S1 family. CLIP subfamily.</text>
</comment>
<gene>
    <name evidence="5" type="ORF">QR680_011547</name>
</gene>
<dbReference type="InterPro" id="IPR001314">
    <property type="entry name" value="Peptidase_S1A"/>
</dbReference>
<dbReference type="InterPro" id="IPR043504">
    <property type="entry name" value="Peptidase_S1_PA_chymotrypsin"/>
</dbReference>
<dbReference type="PRINTS" id="PR00722">
    <property type="entry name" value="CHYMOTRYPSIN"/>
</dbReference>
<evidence type="ECO:0000259" key="4">
    <source>
        <dbReference type="PROSITE" id="PS50240"/>
    </source>
</evidence>
<dbReference type="SUPFAM" id="SSF50494">
    <property type="entry name" value="Trypsin-like serine proteases"/>
    <property type="match status" value="1"/>
</dbReference>
<dbReference type="InterPro" id="IPR009003">
    <property type="entry name" value="Peptidase_S1_PA"/>
</dbReference>
<evidence type="ECO:0000256" key="1">
    <source>
        <dbReference type="ARBA" id="ARBA00023157"/>
    </source>
</evidence>
<dbReference type="CDD" id="cd00190">
    <property type="entry name" value="Tryp_SPc"/>
    <property type="match status" value="1"/>
</dbReference>
<keyword evidence="6" id="KW-1185">Reference proteome</keyword>
<keyword evidence="3" id="KW-0732">Signal</keyword>
<name>A0AA39HYV5_9BILA</name>
<dbReference type="Gene3D" id="2.40.10.10">
    <property type="entry name" value="Trypsin-like serine proteases"/>
    <property type="match status" value="1"/>
</dbReference>
<proteinExistence type="inferred from homology"/>